<dbReference type="EMBL" id="CP014504">
    <property type="protein sequence ID" value="AMP99846.1"/>
    <property type="molecule type" value="Genomic_DNA"/>
</dbReference>
<dbReference type="Proteomes" id="UP000071561">
    <property type="component" value="Chromosome"/>
</dbReference>
<name>A0A127VET9_9SPHI</name>
<dbReference type="PATRIC" id="fig|188932.3.peg.3101"/>
<evidence type="ECO:0000313" key="1">
    <source>
        <dbReference type="EMBL" id="AMP99846.1"/>
    </source>
</evidence>
<accession>A0A127VET9</accession>
<sequence>MKESKKVLDTRSGMWCIWNPKIAKGVNSYEDWEENFYEDDSLLELIKEKLFVPINLQNNGALEFIIRIAPQKILSEREAKYLLTTSNNYLIESDGILNVSGIEYIEETINESHVAQVETAKNIYLVSIDIIDWKKEPGMTKEDGSPADGALPDLIVHLNTLSNDVVISHKIETFKK</sequence>
<evidence type="ECO:0000313" key="2">
    <source>
        <dbReference type="Proteomes" id="UP000071561"/>
    </source>
</evidence>
<dbReference type="OrthoDB" id="4179385at2"/>
<gene>
    <name evidence="1" type="ORF">AY601_2972</name>
</gene>
<dbReference type="AlphaFoldDB" id="A0A127VET9"/>
<dbReference type="KEGG" id="pcm:AY601_2972"/>
<keyword evidence="2" id="KW-1185">Reference proteome</keyword>
<proteinExistence type="predicted"/>
<organism evidence="1 2">
    <name type="scientific">Pedobacter cryoconitis</name>
    <dbReference type="NCBI Taxonomy" id="188932"/>
    <lineage>
        <taxon>Bacteria</taxon>
        <taxon>Pseudomonadati</taxon>
        <taxon>Bacteroidota</taxon>
        <taxon>Sphingobacteriia</taxon>
        <taxon>Sphingobacteriales</taxon>
        <taxon>Sphingobacteriaceae</taxon>
        <taxon>Pedobacter</taxon>
    </lineage>
</organism>
<reference evidence="1 2" key="1">
    <citation type="submission" date="2016-03" db="EMBL/GenBank/DDBJ databases">
        <title>Complete genome sequence of Pedobacter cryoconitis PAMC 27485.</title>
        <authorList>
            <person name="Lee J."/>
            <person name="Kim O.-S."/>
        </authorList>
    </citation>
    <scope>NUCLEOTIDE SEQUENCE [LARGE SCALE GENOMIC DNA]</scope>
    <source>
        <strain evidence="1 2">PAMC 27485</strain>
    </source>
</reference>
<dbReference type="RefSeq" id="WP_068402371.1">
    <property type="nucleotide sequence ID" value="NZ_CP014504.1"/>
</dbReference>
<protein>
    <submittedName>
        <fullName evidence="1">Uncharacterized protein</fullName>
    </submittedName>
</protein>